<dbReference type="InterPro" id="IPR050708">
    <property type="entry name" value="T6SS_VgrG/RHS"/>
</dbReference>
<dbReference type="SUPFAM" id="SSF69255">
    <property type="entry name" value="gp5 N-terminal domain-like"/>
    <property type="match status" value="1"/>
</dbReference>
<feature type="region of interest" description="Disordered" evidence="4">
    <location>
        <begin position="341"/>
        <end position="360"/>
    </location>
</feature>
<comment type="subcellular location">
    <subcellularLocation>
        <location evidence="1">Secreted</location>
    </subcellularLocation>
</comment>
<comment type="similarity">
    <text evidence="2">Belongs to the VgrG protein family.</text>
</comment>
<dbReference type="Pfam" id="PF04717">
    <property type="entry name" value="Phage_base_V"/>
    <property type="match status" value="1"/>
</dbReference>
<proteinExistence type="inferred from homology"/>
<protein>
    <submittedName>
        <fullName evidence="7">Type VI secretion system secreted protein VgrG</fullName>
    </submittedName>
</protein>
<dbReference type="InterPro" id="IPR054030">
    <property type="entry name" value="Gp5_Vgr_C"/>
</dbReference>
<dbReference type="Pfam" id="PF22178">
    <property type="entry name" value="Gp5_trimer_C"/>
    <property type="match status" value="1"/>
</dbReference>
<dbReference type="Gene3D" id="3.55.50.10">
    <property type="entry name" value="Baseplate protein-like domains"/>
    <property type="match status" value="1"/>
</dbReference>
<evidence type="ECO:0000256" key="3">
    <source>
        <dbReference type="ARBA" id="ARBA00022525"/>
    </source>
</evidence>
<dbReference type="Gene3D" id="4.10.220.110">
    <property type="match status" value="1"/>
</dbReference>
<name>A0A1H7NUE1_9GAMM</name>
<dbReference type="NCBIfam" id="TIGR01646">
    <property type="entry name" value="vgr_GE"/>
    <property type="match status" value="1"/>
</dbReference>
<feature type="region of interest" description="Disordered" evidence="4">
    <location>
        <begin position="258"/>
        <end position="293"/>
    </location>
</feature>
<dbReference type="RefSeq" id="WP_074868272.1">
    <property type="nucleotide sequence ID" value="NZ_FOAS01000010.1"/>
</dbReference>
<feature type="domain" description="Gp5/Type VI secretion system Vgr C-terminal trimerisation" evidence="6">
    <location>
        <begin position="495"/>
        <end position="600"/>
    </location>
</feature>
<dbReference type="AlphaFoldDB" id="A0A1H7NUE1"/>
<feature type="domain" description="Gp5/Type VI secretion system Vgr protein OB-fold" evidence="5">
    <location>
        <begin position="411"/>
        <end position="478"/>
    </location>
</feature>
<dbReference type="PANTHER" id="PTHR32305">
    <property type="match status" value="1"/>
</dbReference>
<evidence type="ECO:0000256" key="2">
    <source>
        <dbReference type="ARBA" id="ARBA00005558"/>
    </source>
</evidence>
<dbReference type="Gene3D" id="2.40.50.230">
    <property type="entry name" value="Gp5 N-terminal domain"/>
    <property type="match status" value="1"/>
</dbReference>
<dbReference type="STRING" id="1429083.GCA_001885685_01852"/>
<dbReference type="EMBL" id="FOAS01000010">
    <property type="protein sequence ID" value="SEL26939.1"/>
    <property type="molecule type" value="Genomic_DNA"/>
</dbReference>
<dbReference type="InterPro" id="IPR006531">
    <property type="entry name" value="Gp5/Vgr_OB"/>
</dbReference>
<dbReference type="SUPFAM" id="SSF69349">
    <property type="entry name" value="Phage fibre proteins"/>
    <property type="match status" value="1"/>
</dbReference>
<dbReference type="Gene3D" id="2.30.110.50">
    <property type="match status" value="1"/>
</dbReference>
<dbReference type="InterPro" id="IPR006533">
    <property type="entry name" value="T6SS_Vgr_RhsGE"/>
</dbReference>
<organism evidence="7 8">
    <name type="scientific">Atopomonas hussainii</name>
    <dbReference type="NCBI Taxonomy" id="1429083"/>
    <lineage>
        <taxon>Bacteria</taxon>
        <taxon>Pseudomonadati</taxon>
        <taxon>Pseudomonadota</taxon>
        <taxon>Gammaproteobacteria</taxon>
        <taxon>Pseudomonadales</taxon>
        <taxon>Pseudomonadaceae</taxon>
        <taxon>Atopomonas</taxon>
    </lineage>
</organism>
<sequence length="1189" mass="132322">MFNPANTAHFTLAIDGLEHDLQVLAFEGREALNQPYRFDITLVSEQPDLDLESLLHRRAFLAFTPQGEGVHGLLQRVEQGESGHRLTRYHVTLQPQLSYLALRHNQRIFQHLTVADIIATVLEEHGITSTDYRFQLGSLYPERTYCVQYDESDLHFIQRLCEEEGIHYHFEHSEAGHVLVFGDDQTSFRKLGQPTVYLPDSGMTADEPVIKHFAVRVASRTRRVTRRDYDFEKPRLLMEAAFTPNDERREPVLEDYDYPGAFSERPRGKHLSQRIQERHRADYQQGQGDSDQPRLVTGHLLEISDHPRKEWNDLWLLTEVLHHGKQPQVLEENADILNFPSPLGRGARGEGLKSSEGLESTESFEQGYRNHFLVTPWQVPYRPPFVHRKPHVLGSQTAVVTGPQGEEIHCDEYGRIKVQFHWDREGQANEHTSCWLRVASNWAGDRYGGIAIPRIGMEVLVTFLEGDPDQPLVTGCLFHKEHLVPYDLPANKTRSVFKTLSSPGGGGYNELRIEDKKGQEQIYLHAQRDWDENIEHDQRLRIGNERHDTVEANSHTEIRGEEHRLILKDRKTEVKLSDHLKVADTQHVKLGSGQFVEAGNEIHYYAGNKLVVDAGMELTASAGGSFLKLDPSGITLSGAQIKLNSGGSPGKGSGLQLLTPLTPAMAAKALAGELLDLPQANSLTKPELFTAEELADVPLEEEEEEVEIEELTQQAITLRIGVFFDGTGNNKNNTETVRQCFSPDLDMTDVAEAVREHCAKYGYDGEGSSPDNSYGNDLSNVARLYDLYLDDVAYGGGERGFKSVKVYVDGIGTLSGAEDVLFSQATGLGETGVAARVEECGKLIAQNISELLTESPEVLVESVCFDVFGFSRGAAAARSFVNELAKGTESELVTTIKSSVRAVDGFSWQLNSDCNVIFLGLFDTVAAIANPLYGDFSGANSDNVGVDVFLRDGCAKKIVHLVARDEVRENFALNSAGIDVVVPGVHSDVGGGYLPSATEKLFLSRPMSNLLSKNSSFDHVAAYQEAVEKLADWQNKGIVSSSDQQALRVVTWRKPYEVQQERDATPQEHIYAAVGVERQVKGSLSLVYLRIMRDLAEAHSVPFSPIDEADQDLALPQELQSIHEKLYGYVLKGGTGPALSASEEALLRRRYIHNSAHWNAAKGFNGSDLDIVFVNRPAQQGKRVVHPNE</sequence>
<dbReference type="PANTHER" id="PTHR32305:SF15">
    <property type="entry name" value="PROTEIN RHSA-RELATED"/>
    <property type="match status" value="1"/>
</dbReference>
<dbReference type="Proteomes" id="UP000185766">
    <property type="component" value="Unassembled WGS sequence"/>
</dbReference>
<gene>
    <name evidence="7" type="ORF">SAMN05216214_11016</name>
</gene>
<keyword evidence="3" id="KW-0964">Secreted</keyword>
<dbReference type="SUPFAM" id="SSF69279">
    <property type="entry name" value="Phage tail proteins"/>
    <property type="match status" value="2"/>
</dbReference>
<evidence type="ECO:0000313" key="7">
    <source>
        <dbReference type="EMBL" id="SEL26939.1"/>
    </source>
</evidence>
<evidence type="ECO:0000259" key="6">
    <source>
        <dbReference type="Pfam" id="PF22178"/>
    </source>
</evidence>
<evidence type="ECO:0000259" key="5">
    <source>
        <dbReference type="Pfam" id="PF04717"/>
    </source>
</evidence>
<evidence type="ECO:0000256" key="4">
    <source>
        <dbReference type="SAM" id="MobiDB-lite"/>
    </source>
</evidence>
<evidence type="ECO:0000256" key="1">
    <source>
        <dbReference type="ARBA" id="ARBA00004613"/>
    </source>
</evidence>
<dbReference type="InterPro" id="IPR037026">
    <property type="entry name" value="Vgr_OB-fold_dom_sf"/>
</dbReference>
<dbReference type="Pfam" id="PF05954">
    <property type="entry name" value="Phage_GPD"/>
    <property type="match status" value="1"/>
</dbReference>
<reference evidence="7 8" key="1">
    <citation type="submission" date="2016-10" db="EMBL/GenBank/DDBJ databases">
        <authorList>
            <person name="de Groot N.N."/>
        </authorList>
    </citation>
    <scope>NUCLEOTIDE SEQUENCE [LARGE SCALE GENOMIC DNA]</scope>
    <source>
        <strain evidence="7 8">JCM 19513</strain>
    </source>
</reference>
<accession>A0A1H7NUE1</accession>
<dbReference type="NCBIfam" id="TIGR03361">
    <property type="entry name" value="VI_Rhs_Vgr"/>
    <property type="match status" value="1"/>
</dbReference>
<dbReference type="InterPro" id="IPR017847">
    <property type="entry name" value="T6SS_RhsGE_Vgr_subset"/>
</dbReference>
<dbReference type="GO" id="GO:0005576">
    <property type="term" value="C:extracellular region"/>
    <property type="evidence" value="ECO:0007669"/>
    <property type="project" value="UniProtKB-SubCell"/>
</dbReference>
<keyword evidence="8" id="KW-1185">Reference proteome</keyword>
<evidence type="ECO:0000313" key="8">
    <source>
        <dbReference type="Proteomes" id="UP000185766"/>
    </source>
</evidence>